<gene>
    <name evidence="5 8" type="primary">rpsR</name>
    <name evidence="8" type="ORF">QHF89_07635</name>
</gene>
<dbReference type="Gene3D" id="4.10.640.10">
    <property type="entry name" value="Ribosomal protein S18"/>
    <property type="match status" value="1"/>
</dbReference>
<evidence type="ECO:0000256" key="6">
    <source>
        <dbReference type="RuleBase" id="RU003910"/>
    </source>
</evidence>
<keyword evidence="3 5" id="KW-0687">Ribonucleoprotein</keyword>
<keyword evidence="5" id="KW-0694">RNA-binding</keyword>
<feature type="region of interest" description="Disordered" evidence="7">
    <location>
        <begin position="1"/>
        <end position="22"/>
    </location>
</feature>
<dbReference type="Pfam" id="PF01084">
    <property type="entry name" value="Ribosomal_S18"/>
    <property type="match status" value="1"/>
</dbReference>
<evidence type="ECO:0000256" key="1">
    <source>
        <dbReference type="ARBA" id="ARBA00005589"/>
    </source>
</evidence>
<keyword evidence="2 5" id="KW-0689">Ribosomal protein</keyword>
<evidence type="ECO:0000256" key="3">
    <source>
        <dbReference type="ARBA" id="ARBA00023274"/>
    </source>
</evidence>
<organism evidence="8 9">
    <name type="scientific">Polyangium sorediatum</name>
    <dbReference type="NCBI Taxonomy" id="889274"/>
    <lineage>
        <taxon>Bacteria</taxon>
        <taxon>Pseudomonadati</taxon>
        <taxon>Myxococcota</taxon>
        <taxon>Polyangia</taxon>
        <taxon>Polyangiales</taxon>
        <taxon>Polyangiaceae</taxon>
        <taxon>Polyangium</taxon>
    </lineage>
</organism>
<dbReference type="Proteomes" id="UP001160301">
    <property type="component" value="Unassembled WGS sequence"/>
</dbReference>
<comment type="subunit">
    <text evidence="5">Part of the 30S ribosomal subunit. Forms a tight heterodimer with protein bS6.</text>
</comment>
<dbReference type="PRINTS" id="PR00974">
    <property type="entry name" value="RIBOSOMALS18"/>
</dbReference>
<dbReference type="SUPFAM" id="SSF46911">
    <property type="entry name" value="Ribosomal protein S18"/>
    <property type="match status" value="1"/>
</dbReference>
<sequence>MDDRDFGRTPDLNADAPGRRRTGRKRVCRYCADKALFIDYKDPQALKYFISERGKVVPRRISGNCARHQRKVTLAIKRARNIALLPFTVTA</sequence>
<dbReference type="InterPro" id="IPR036870">
    <property type="entry name" value="Ribosomal_bS18_sf"/>
</dbReference>
<accession>A0ABT6NM16</accession>
<comment type="similarity">
    <text evidence="1 5 6">Belongs to the bacterial ribosomal protein bS18 family.</text>
</comment>
<evidence type="ECO:0000256" key="2">
    <source>
        <dbReference type="ARBA" id="ARBA00022980"/>
    </source>
</evidence>
<name>A0ABT6NM16_9BACT</name>
<dbReference type="NCBIfam" id="TIGR00165">
    <property type="entry name" value="S18"/>
    <property type="match status" value="1"/>
</dbReference>
<protein>
    <recommendedName>
        <fullName evidence="4 5">Small ribosomal subunit protein bS18</fullName>
    </recommendedName>
</protein>
<evidence type="ECO:0000256" key="7">
    <source>
        <dbReference type="SAM" id="MobiDB-lite"/>
    </source>
</evidence>
<dbReference type="PANTHER" id="PTHR13479">
    <property type="entry name" value="30S RIBOSOMAL PROTEIN S18"/>
    <property type="match status" value="1"/>
</dbReference>
<evidence type="ECO:0000313" key="9">
    <source>
        <dbReference type="Proteomes" id="UP001160301"/>
    </source>
</evidence>
<evidence type="ECO:0000313" key="8">
    <source>
        <dbReference type="EMBL" id="MDI1429360.1"/>
    </source>
</evidence>
<comment type="caution">
    <text evidence="8">The sequence shown here is derived from an EMBL/GenBank/DDBJ whole genome shotgun (WGS) entry which is preliminary data.</text>
</comment>
<keyword evidence="9" id="KW-1185">Reference proteome</keyword>
<dbReference type="InterPro" id="IPR001648">
    <property type="entry name" value="Ribosomal_bS18"/>
</dbReference>
<comment type="function">
    <text evidence="5">Binds as a heterodimer with protein bS6 to the central domain of the 16S rRNA, where it helps stabilize the platform of the 30S subunit.</text>
</comment>
<dbReference type="HAMAP" id="MF_00270">
    <property type="entry name" value="Ribosomal_bS18"/>
    <property type="match status" value="1"/>
</dbReference>
<reference evidence="8 9" key="1">
    <citation type="submission" date="2023-04" db="EMBL/GenBank/DDBJ databases">
        <title>The genome sequence of Polyangium sorediatum DSM14670.</title>
        <authorList>
            <person name="Zhang X."/>
        </authorList>
    </citation>
    <scope>NUCLEOTIDE SEQUENCE [LARGE SCALE GENOMIC DNA]</scope>
    <source>
        <strain evidence="8 9">DSM 14670</strain>
    </source>
</reference>
<dbReference type="GO" id="GO:0005840">
    <property type="term" value="C:ribosome"/>
    <property type="evidence" value="ECO:0007669"/>
    <property type="project" value="UniProtKB-KW"/>
</dbReference>
<keyword evidence="5" id="KW-0699">rRNA-binding</keyword>
<evidence type="ECO:0000256" key="5">
    <source>
        <dbReference type="HAMAP-Rule" id="MF_00270"/>
    </source>
</evidence>
<proteinExistence type="inferred from homology"/>
<dbReference type="EMBL" id="JARZHI010000004">
    <property type="protein sequence ID" value="MDI1429360.1"/>
    <property type="molecule type" value="Genomic_DNA"/>
</dbReference>
<dbReference type="PROSITE" id="PS00057">
    <property type="entry name" value="RIBOSOMAL_S18"/>
    <property type="match status" value="1"/>
</dbReference>
<evidence type="ECO:0000256" key="4">
    <source>
        <dbReference type="ARBA" id="ARBA00035141"/>
    </source>
</evidence>
<dbReference type="PANTHER" id="PTHR13479:SF40">
    <property type="entry name" value="SMALL RIBOSOMAL SUBUNIT PROTEIN BS18M"/>
    <property type="match status" value="1"/>
</dbReference>
<dbReference type="InterPro" id="IPR018275">
    <property type="entry name" value="Ribosomal_bS18_CS"/>
</dbReference>